<evidence type="ECO:0000256" key="1">
    <source>
        <dbReference type="SAM" id="Phobius"/>
    </source>
</evidence>
<reference evidence="2 3" key="1">
    <citation type="submission" date="2020-08" db="EMBL/GenBank/DDBJ databases">
        <title>Genomic Encyclopedia of Type Strains, Phase III (KMG-III): the genomes of soil and plant-associated and newly described type strains.</title>
        <authorList>
            <person name="Whitman W."/>
        </authorList>
    </citation>
    <scope>NUCLEOTIDE SEQUENCE [LARGE SCALE GENOMIC DNA]</scope>
    <source>
        <strain evidence="2 3">SFB5A</strain>
    </source>
</reference>
<sequence length="225" mass="25563">MNDTDAGATEFRRTRFDSVHTWAATLAAVVALAFSIYNFTELQQKPRIDVTLPHLLRTGPVGNGTVFQIQPTVSTRFKTQDVEVILDAHLELTPVGAIPSSKKPIFYWHETGTYVYDFNSDQINYSWTSDPAPFIVSQDKPQQPTLVFWADDWTFQPGQYEGSLQLSRSGNRGPLTEKFCLDVSKKAADEIHGAGQRQIFFFRDDLPRFHSSGKSPDCYRRETDY</sequence>
<keyword evidence="1" id="KW-0812">Transmembrane</keyword>
<name>A0A7W7XGP8_9ACTN</name>
<evidence type="ECO:0000313" key="2">
    <source>
        <dbReference type="EMBL" id="MBB4986731.1"/>
    </source>
</evidence>
<keyword evidence="3" id="KW-1185">Reference proteome</keyword>
<dbReference type="EMBL" id="JACHJY010000014">
    <property type="protein sequence ID" value="MBB4986731.1"/>
    <property type="molecule type" value="Genomic_DNA"/>
</dbReference>
<proteinExistence type="predicted"/>
<accession>A0A7W7XGP8</accession>
<comment type="caution">
    <text evidence="2">The sequence shown here is derived from an EMBL/GenBank/DDBJ whole genome shotgun (WGS) entry which is preliminary data.</text>
</comment>
<organism evidence="2 3">
    <name type="scientific">Streptomyces nymphaeiformis</name>
    <dbReference type="NCBI Taxonomy" id="2663842"/>
    <lineage>
        <taxon>Bacteria</taxon>
        <taxon>Bacillati</taxon>
        <taxon>Actinomycetota</taxon>
        <taxon>Actinomycetes</taxon>
        <taxon>Kitasatosporales</taxon>
        <taxon>Streptomycetaceae</taxon>
        <taxon>Streptomyces</taxon>
    </lineage>
</organism>
<dbReference type="RefSeq" id="WP_184932937.1">
    <property type="nucleotide sequence ID" value="NZ_JACHJY010000014.1"/>
</dbReference>
<evidence type="ECO:0000313" key="3">
    <source>
        <dbReference type="Proteomes" id="UP000582643"/>
    </source>
</evidence>
<dbReference type="Proteomes" id="UP000582643">
    <property type="component" value="Unassembled WGS sequence"/>
</dbReference>
<dbReference type="AlphaFoldDB" id="A0A7W7XGP8"/>
<keyword evidence="1" id="KW-0472">Membrane</keyword>
<protein>
    <submittedName>
        <fullName evidence="2">Uncharacterized protein</fullName>
    </submittedName>
</protein>
<keyword evidence="1" id="KW-1133">Transmembrane helix</keyword>
<gene>
    <name evidence="2" type="ORF">GGE06_007702</name>
</gene>
<feature type="transmembrane region" description="Helical" evidence="1">
    <location>
        <begin position="20"/>
        <end position="39"/>
    </location>
</feature>